<name>A0A9P7UG96_9PEZI</name>
<protein>
    <submittedName>
        <fullName evidence="1">Uncharacterized protein</fullName>
    </submittedName>
</protein>
<accession>A0A9P7UG96</accession>
<keyword evidence="2" id="KW-1185">Reference proteome</keyword>
<sequence length="66" mass="7336">MGTPSLSTQKPYLPSSLVARIDSCEQQHLWIMETVCRHNAHIAQRFTWVPFGICHDLATSARPGGS</sequence>
<gene>
    <name evidence="1" type="ORF">JMJ77_007177</name>
</gene>
<dbReference type="Proteomes" id="UP000699042">
    <property type="component" value="Unassembled WGS sequence"/>
</dbReference>
<proteinExistence type="predicted"/>
<dbReference type="AlphaFoldDB" id="A0A9P7UG96"/>
<evidence type="ECO:0000313" key="2">
    <source>
        <dbReference type="Proteomes" id="UP000699042"/>
    </source>
</evidence>
<dbReference type="EMBL" id="JAESDN010000002">
    <property type="protein sequence ID" value="KAG7054701.1"/>
    <property type="molecule type" value="Genomic_DNA"/>
</dbReference>
<comment type="caution">
    <text evidence="1">The sequence shown here is derived from an EMBL/GenBank/DDBJ whole genome shotgun (WGS) entry which is preliminary data.</text>
</comment>
<reference evidence="1" key="1">
    <citation type="submission" date="2021-05" db="EMBL/GenBank/DDBJ databases">
        <title>Comparative genomics of three Colletotrichum scovillei strains and genetic complementation revealed genes involved fungal growth and virulence on chili pepper.</title>
        <authorList>
            <person name="Hsieh D.-K."/>
            <person name="Chuang S.-C."/>
            <person name="Chen C.-Y."/>
            <person name="Chao Y.-T."/>
            <person name="Lu M.-Y.J."/>
            <person name="Lee M.-H."/>
            <person name="Shih M.-C."/>
        </authorList>
    </citation>
    <scope>NUCLEOTIDE SEQUENCE</scope>
    <source>
        <strain evidence="1">Coll-153</strain>
    </source>
</reference>
<organism evidence="1 2">
    <name type="scientific">Colletotrichum scovillei</name>
    <dbReference type="NCBI Taxonomy" id="1209932"/>
    <lineage>
        <taxon>Eukaryota</taxon>
        <taxon>Fungi</taxon>
        <taxon>Dikarya</taxon>
        <taxon>Ascomycota</taxon>
        <taxon>Pezizomycotina</taxon>
        <taxon>Sordariomycetes</taxon>
        <taxon>Hypocreomycetidae</taxon>
        <taxon>Glomerellales</taxon>
        <taxon>Glomerellaceae</taxon>
        <taxon>Colletotrichum</taxon>
        <taxon>Colletotrichum acutatum species complex</taxon>
    </lineage>
</organism>
<evidence type="ECO:0000313" key="1">
    <source>
        <dbReference type="EMBL" id="KAG7054701.1"/>
    </source>
</evidence>